<dbReference type="EMBL" id="FNUT01000001">
    <property type="protein sequence ID" value="SEF49537.1"/>
    <property type="molecule type" value="Genomic_DNA"/>
</dbReference>
<dbReference type="PROSITE" id="PS50082">
    <property type="entry name" value="WD_REPEATS_2"/>
    <property type="match status" value="3"/>
</dbReference>
<feature type="repeat" description="WD" evidence="3">
    <location>
        <begin position="222"/>
        <end position="263"/>
    </location>
</feature>
<dbReference type="AlphaFoldDB" id="A0A1H5SIF7"/>
<dbReference type="OrthoDB" id="933690at2"/>
<gene>
    <name evidence="4" type="ORF">SAMN05421877_101253</name>
</gene>
<accession>A0A1H5SIF7</accession>
<evidence type="ECO:0000256" key="1">
    <source>
        <dbReference type="ARBA" id="ARBA00022574"/>
    </source>
</evidence>
<evidence type="ECO:0000256" key="3">
    <source>
        <dbReference type="PROSITE-ProRule" id="PRU00221"/>
    </source>
</evidence>
<dbReference type="PANTHER" id="PTHR19848:SF8">
    <property type="entry name" value="F-BOX AND WD REPEAT DOMAIN CONTAINING 7"/>
    <property type="match status" value="1"/>
</dbReference>
<evidence type="ECO:0000313" key="5">
    <source>
        <dbReference type="Proteomes" id="UP000236731"/>
    </source>
</evidence>
<feature type="repeat" description="WD" evidence="3">
    <location>
        <begin position="14"/>
        <end position="55"/>
    </location>
</feature>
<proteinExistence type="predicted"/>
<feature type="repeat" description="WD" evidence="3">
    <location>
        <begin position="270"/>
        <end position="304"/>
    </location>
</feature>
<dbReference type="Gene3D" id="2.130.10.10">
    <property type="entry name" value="YVTN repeat-like/Quinoprotein amine dehydrogenase"/>
    <property type="match status" value="2"/>
</dbReference>
<dbReference type="Pfam" id="PF00400">
    <property type="entry name" value="WD40"/>
    <property type="match status" value="3"/>
</dbReference>
<keyword evidence="1 3" id="KW-0853">WD repeat</keyword>
<keyword evidence="2" id="KW-0677">Repeat</keyword>
<dbReference type="InterPro" id="IPR036322">
    <property type="entry name" value="WD40_repeat_dom_sf"/>
</dbReference>
<dbReference type="PROSITE" id="PS50294">
    <property type="entry name" value="WD_REPEATS_REGION"/>
    <property type="match status" value="2"/>
</dbReference>
<dbReference type="PANTHER" id="PTHR19848">
    <property type="entry name" value="WD40 REPEAT PROTEIN"/>
    <property type="match status" value="1"/>
</dbReference>
<dbReference type="SMART" id="SM00320">
    <property type="entry name" value="WD40"/>
    <property type="match status" value="7"/>
</dbReference>
<reference evidence="5" key="1">
    <citation type="submission" date="2016-10" db="EMBL/GenBank/DDBJ databases">
        <authorList>
            <person name="Varghese N."/>
            <person name="Submissions S."/>
        </authorList>
    </citation>
    <scope>NUCLEOTIDE SEQUENCE [LARGE SCALE GENOMIC DNA]</scope>
    <source>
        <strain evidence="5">DSM 22361</strain>
    </source>
</reference>
<sequence length="304" mass="34181">MDYKNIDINLKATLAGHQNPIFALAVSADSKTLYSGGNDKGVVEWDLESNSFKRILCKVGSSVYCLLVIPGTDLLAIGMRSGQILVVDTQTLTLKANFKVEQGAVFSMQVIPGKNELIAIGEEGYAYVYQLDSFELLYRFKIADTTVRVIAVHPTEDKIAFGDKFGEVHVHSASDFHQIAKEKIHDMPVTSLLFHQDALFTGGRDAKLYKLRGSDLSLMKEVTPHMFTVYGISNNPDYPWIATASRDKTWKLWKPEDLTLVKNISRDRGFDSHQLSINTIVWDQQYLFTAGDDKVIKIWELILD</sequence>
<dbReference type="InterPro" id="IPR019775">
    <property type="entry name" value="WD40_repeat_CS"/>
</dbReference>
<dbReference type="PROSITE" id="PS00678">
    <property type="entry name" value="WD_REPEATS_1"/>
    <property type="match status" value="1"/>
</dbReference>
<dbReference type="Proteomes" id="UP000236731">
    <property type="component" value="Unassembled WGS sequence"/>
</dbReference>
<dbReference type="SUPFAM" id="SSF50978">
    <property type="entry name" value="WD40 repeat-like"/>
    <property type="match status" value="1"/>
</dbReference>
<evidence type="ECO:0000256" key="2">
    <source>
        <dbReference type="ARBA" id="ARBA00022737"/>
    </source>
</evidence>
<evidence type="ECO:0000313" key="4">
    <source>
        <dbReference type="EMBL" id="SEF49537.1"/>
    </source>
</evidence>
<dbReference type="InterPro" id="IPR015943">
    <property type="entry name" value="WD40/YVTN_repeat-like_dom_sf"/>
</dbReference>
<protein>
    <submittedName>
        <fullName evidence="4">WD domain-containing protein, G-beta repeat-containing protein</fullName>
    </submittedName>
</protein>
<name>A0A1H5SIF7_9SPHI</name>
<dbReference type="InterPro" id="IPR001680">
    <property type="entry name" value="WD40_rpt"/>
</dbReference>
<dbReference type="RefSeq" id="WP_103904912.1">
    <property type="nucleotide sequence ID" value="NZ_CP049246.1"/>
</dbReference>
<organism evidence="4 5">
    <name type="scientific">Sphingobacterium lactis</name>
    <dbReference type="NCBI Taxonomy" id="797291"/>
    <lineage>
        <taxon>Bacteria</taxon>
        <taxon>Pseudomonadati</taxon>
        <taxon>Bacteroidota</taxon>
        <taxon>Sphingobacteriia</taxon>
        <taxon>Sphingobacteriales</taxon>
        <taxon>Sphingobacteriaceae</taxon>
        <taxon>Sphingobacterium</taxon>
    </lineage>
</organism>
<keyword evidence="5" id="KW-1185">Reference proteome</keyword>